<feature type="transmembrane region" description="Helical" evidence="2">
    <location>
        <begin position="446"/>
        <end position="467"/>
    </location>
</feature>
<name>A0A853EPU7_9ACTO</name>
<dbReference type="EMBL" id="JACBXV010000295">
    <property type="protein sequence ID" value="NYS70382.1"/>
    <property type="molecule type" value="Genomic_DNA"/>
</dbReference>
<keyword evidence="2" id="KW-1133">Transmembrane helix</keyword>
<evidence type="ECO:0000259" key="3">
    <source>
        <dbReference type="Pfam" id="PF15648"/>
    </source>
</evidence>
<feature type="transmembrane region" description="Helical" evidence="2">
    <location>
        <begin position="207"/>
        <end position="225"/>
    </location>
</feature>
<reference evidence="4 5" key="1">
    <citation type="submission" date="2020-07" db="EMBL/GenBank/DDBJ databases">
        <title>MOT database genomes.</title>
        <authorList>
            <person name="Joseph S."/>
            <person name="Aduse-Opoku J."/>
            <person name="Hashim A."/>
            <person name="Wade W."/>
            <person name="Curtis M."/>
        </authorList>
    </citation>
    <scope>NUCLEOTIDE SEQUENCE [LARGE SCALE GENOMIC DNA]</scope>
    <source>
        <strain evidence="4 5">WMus004</strain>
    </source>
</reference>
<proteinExistence type="predicted"/>
<feature type="domain" description="Tox-REase-5" evidence="3">
    <location>
        <begin position="620"/>
        <end position="694"/>
    </location>
</feature>
<comment type="caution">
    <text evidence="4">The sequence shown here is derived from an EMBL/GenBank/DDBJ whole genome shotgun (WGS) entry which is preliminary data.</text>
</comment>
<gene>
    <name evidence="4" type="ORF">HZZ05_12870</name>
</gene>
<feature type="transmembrane region" description="Helical" evidence="2">
    <location>
        <begin position="32"/>
        <end position="52"/>
    </location>
</feature>
<feature type="transmembrane region" description="Helical" evidence="2">
    <location>
        <begin position="95"/>
        <end position="114"/>
    </location>
</feature>
<feature type="transmembrane region" description="Helical" evidence="2">
    <location>
        <begin position="267"/>
        <end position="284"/>
    </location>
</feature>
<keyword evidence="2" id="KW-0472">Membrane</keyword>
<protein>
    <recommendedName>
        <fullName evidence="3">Tox-REase-5 domain-containing protein</fullName>
    </recommendedName>
</protein>
<dbReference type="Pfam" id="PF15648">
    <property type="entry name" value="Tox-REase-5"/>
    <property type="match status" value="1"/>
</dbReference>
<accession>A0A853EPU7</accession>
<evidence type="ECO:0000256" key="2">
    <source>
        <dbReference type="SAM" id="Phobius"/>
    </source>
</evidence>
<dbReference type="Proteomes" id="UP000572528">
    <property type="component" value="Unassembled WGS sequence"/>
</dbReference>
<dbReference type="AlphaFoldDB" id="A0A853EPU7"/>
<evidence type="ECO:0000256" key="1">
    <source>
        <dbReference type="SAM" id="MobiDB-lite"/>
    </source>
</evidence>
<evidence type="ECO:0000313" key="5">
    <source>
        <dbReference type="Proteomes" id="UP000572528"/>
    </source>
</evidence>
<organism evidence="4 5">
    <name type="scientific">Actinomyces bowdenii</name>
    <dbReference type="NCBI Taxonomy" id="131109"/>
    <lineage>
        <taxon>Bacteria</taxon>
        <taxon>Bacillati</taxon>
        <taxon>Actinomycetota</taxon>
        <taxon>Actinomycetes</taxon>
        <taxon>Actinomycetales</taxon>
        <taxon>Actinomycetaceae</taxon>
        <taxon>Actinomyces</taxon>
    </lineage>
</organism>
<dbReference type="InterPro" id="IPR028904">
    <property type="entry name" value="Tox-REase-5_dom"/>
</dbReference>
<evidence type="ECO:0000313" key="4">
    <source>
        <dbReference type="EMBL" id="NYS70382.1"/>
    </source>
</evidence>
<feature type="transmembrane region" description="Helical" evidence="2">
    <location>
        <begin position="386"/>
        <end position="406"/>
    </location>
</feature>
<keyword evidence="2" id="KW-0812">Transmembrane</keyword>
<sequence length="722" mass="76754">MSLGAWFGCLWIVATWFWLARAKTVSWTAVSGVFAASILWSGVVAWVSFRLITAAGVVAGDGAASVVAAGVVEELGKIAPLGLIALLAPGRMRRLLIQDWLLLGVAAGAGFMAAEETARRIAFIAGETPGLMLHRVLCPPDSSELLECLDLTTFGPWSFLGTDRDPGITGGVVYAGHAVITALIAVSIGLARHLWWRARQRSGVGAWVLRCVAAPLPVGVLWVGIVDHMVFNSTGGPGKGGGALWSETRGQVPWPGIDLTSTLTGGGQGRGALLLALLAVAWVLDTRLLRVGGYTFLIEGDDDGGRWGPWKRRLLSGLPAHAGGRLIADLVDLVATAGIEARWALLALREAAATRNPRLLGRTAGNLRRVRDVVTRRVLDPGPGRWVVRAMSVVVLAAGVGVLLMVPSAVRDLADRAHGALWESWYVAVLDSLGTFWDSLSFNEKVLVVMAAGAVVVLSGGTLGLAFNVGMGVVTVMGAAHGAADLARDPKGTVIRYLTTRTPAEMALDAAGAALTVVGGGATAMTSGRAARAFSRQTRYEVRMWRADPAAWRDYHHAHLKHFWGDERGSIPLSALDPRGGSHFPNLRRVAPGTSEGGPGLWGPGRNFGSPRSQVYEEYATGVPIEHSYYVNGVEFDGFDGHTLIDAKGQGYAGIIQGDWSTKEPDGLLESARRQVAAVRATGHNTPIQWRIAEPETLKTLQRLQQRGRFPAQIDLVLLPAP</sequence>
<feature type="region of interest" description="Disordered" evidence="1">
    <location>
        <begin position="584"/>
        <end position="606"/>
    </location>
</feature>
<feature type="transmembrane region" description="Helical" evidence="2">
    <location>
        <begin position="172"/>
        <end position="195"/>
    </location>
</feature>